<reference evidence="2" key="1">
    <citation type="journal article" date="2022" name="bioRxiv">
        <title>Sequencing and chromosome-scale assembly of the giantPleurodeles waltlgenome.</title>
        <authorList>
            <person name="Brown T."/>
            <person name="Elewa A."/>
            <person name="Iarovenko S."/>
            <person name="Subramanian E."/>
            <person name="Araus A.J."/>
            <person name="Petzold A."/>
            <person name="Susuki M."/>
            <person name="Suzuki K.-i.T."/>
            <person name="Hayashi T."/>
            <person name="Toyoda A."/>
            <person name="Oliveira C."/>
            <person name="Osipova E."/>
            <person name="Leigh N.D."/>
            <person name="Simon A."/>
            <person name="Yun M.H."/>
        </authorList>
    </citation>
    <scope>NUCLEOTIDE SEQUENCE</scope>
    <source>
        <strain evidence="2">20211129_DDA</strain>
        <tissue evidence="2">Liver</tissue>
    </source>
</reference>
<comment type="caution">
    <text evidence="2">The sequence shown here is derived from an EMBL/GenBank/DDBJ whole genome shotgun (WGS) entry which is preliminary data.</text>
</comment>
<name>A0AAV7UAY9_PLEWA</name>
<feature type="compositionally biased region" description="Basic and acidic residues" evidence="1">
    <location>
        <begin position="63"/>
        <end position="92"/>
    </location>
</feature>
<gene>
    <name evidence="2" type="ORF">NDU88_001680</name>
</gene>
<accession>A0AAV7UAY9</accession>
<feature type="region of interest" description="Disordered" evidence="1">
    <location>
        <begin position="1"/>
        <end position="24"/>
    </location>
</feature>
<protein>
    <submittedName>
        <fullName evidence="2">Uncharacterized protein</fullName>
    </submittedName>
</protein>
<keyword evidence="3" id="KW-1185">Reference proteome</keyword>
<evidence type="ECO:0000256" key="1">
    <source>
        <dbReference type="SAM" id="MobiDB-lite"/>
    </source>
</evidence>
<dbReference type="EMBL" id="JANPWB010000005">
    <property type="protein sequence ID" value="KAJ1184883.1"/>
    <property type="molecule type" value="Genomic_DNA"/>
</dbReference>
<evidence type="ECO:0000313" key="3">
    <source>
        <dbReference type="Proteomes" id="UP001066276"/>
    </source>
</evidence>
<proteinExistence type="predicted"/>
<organism evidence="2 3">
    <name type="scientific">Pleurodeles waltl</name>
    <name type="common">Iberian ribbed newt</name>
    <dbReference type="NCBI Taxonomy" id="8319"/>
    <lineage>
        <taxon>Eukaryota</taxon>
        <taxon>Metazoa</taxon>
        <taxon>Chordata</taxon>
        <taxon>Craniata</taxon>
        <taxon>Vertebrata</taxon>
        <taxon>Euteleostomi</taxon>
        <taxon>Amphibia</taxon>
        <taxon>Batrachia</taxon>
        <taxon>Caudata</taxon>
        <taxon>Salamandroidea</taxon>
        <taxon>Salamandridae</taxon>
        <taxon>Pleurodelinae</taxon>
        <taxon>Pleurodeles</taxon>
    </lineage>
</organism>
<dbReference type="Proteomes" id="UP001066276">
    <property type="component" value="Chromosome 3_1"/>
</dbReference>
<evidence type="ECO:0000313" key="2">
    <source>
        <dbReference type="EMBL" id="KAJ1184883.1"/>
    </source>
</evidence>
<feature type="region of interest" description="Disordered" evidence="1">
    <location>
        <begin position="63"/>
        <end position="98"/>
    </location>
</feature>
<dbReference type="AlphaFoldDB" id="A0AAV7UAY9"/>
<sequence>MTWVGPAHGRRPSTHPLQPRDGRKHLQIDVSSTCSRWSCKEVQTCTEVDSVWCMVRGVWDVPDHGEAPTHEEVSSPEKMRSSSAVHKVESTAKQHGRV</sequence>